<comment type="caution">
    <text evidence="1">The sequence shown here is derived from an EMBL/GenBank/DDBJ whole genome shotgun (WGS) entry which is preliminary data.</text>
</comment>
<protein>
    <submittedName>
        <fullName evidence="1">Uncharacterized protein</fullName>
    </submittedName>
</protein>
<accession>A0A8J4UAE7</accession>
<name>A0A8J4UAE7_CLAMG</name>
<organism evidence="1 2">
    <name type="scientific">Clarias magur</name>
    <name type="common">Asian catfish</name>
    <name type="synonym">Macropteronotus magur</name>
    <dbReference type="NCBI Taxonomy" id="1594786"/>
    <lineage>
        <taxon>Eukaryota</taxon>
        <taxon>Metazoa</taxon>
        <taxon>Chordata</taxon>
        <taxon>Craniata</taxon>
        <taxon>Vertebrata</taxon>
        <taxon>Euteleostomi</taxon>
        <taxon>Actinopterygii</taxon>
        <taxon>Neopterygii</taxon>
        <taxon>Teleostei</taxon>
        <taxon>Ostariophysi</taxon>
        <taxon>Siluriformes</taxon>
        <taxon>Clariidae</taxon>
        <taxon>Clarias</taxon>
    </lineage>
</organism>
<proteinExistence type="predicted"/>
<feature type="non-terminal residue" evidence="1">
    <location>
        <position position="1"/>
    </location>
</feature>
<evidence type="ECO:0000313" key="2">
    <source>
        <dbReference type="Proteomes" id="UP000727407"/>
    </source>
</evidence>
<dbReference type="EMBL" id="QNUK01000072">
    <property type="protein sequence ID" value="KAF5903533.1"/>
    <property type="molecule type" value="Genomic_DNA"/>
</dbReference>
<reference evidence="1" key="1">
    <citation type="submission" date="2020-07" db="EMBL/GenBank/DDBJ databases">
        <title>Clarias magur genome sequencing, assembly and annotation.</title>
        <authorList>
            <person name="Kushwaha B."/>
            <person name="Kumar R."/>
            <person name="Das P."/>
            <person name="Joshi C.G."/>
            <person name="Kumar D."/>
            <person name="Nagpure N.S."/>
            <person name="Pandey M."/>
            <person name="Agarwal S."/>
            <person name="Srivastava S."/>
            <person name="Singh M."/>
            <person name="Sahoo L."/>
            <person name="Jayasankar P."/>
            <person name="Meher P.K."/>
            <person name="Koringa P.G."/>
            <person name="Iquebal M.A."/>
            <person name="Das S.P."/>
            <person name="Bit A."/>
            <person name="Patnaik S."/>
            <person name="Patel N."/>
            <person name="Shah T.M."/>
            <person name="Hinsu A."/>
            <person name="Jena J.K."/>
        </authorList>
    </citation>
    <scope>NUCLEOTIDE SEQUENCE</scope>
    <source>
        <strain evidence="1">CIFAMagur01</strain>
        <tissue evidence="1">Testis</tissue>
    </source>
</reference>
<keyword evidence="2" id="KW-1185">Reference proteome</keyword>
<sequence>SCCLLANRVITEKPYHLLKDSSARASLETGNLIYLLRALIQREDTERRSRL</sequence>
<evidence type="ECO:0000313" key="1">
    <source>
        <dbReference type="EMBL" id="KAF5903533.1"/>
    </source>
</evidence>
<dbReference type="AlphaFoldDB" id="A0A8J4UAE7"/>
<gene>
    <name evidence="1" type="ORF">DAT39_006824</name>
</gene>
<dbReference type="Proteomes" id="UP000727407">
    <property type="component" value="Unassembled WGS sequence"/>
</dbReference>